<dbReference type="PROSITE" id="PS01033">
    <property type="entry name" value="GLOBIN"/>
    <property type="match status" value="1"/>
</dbReference>
<evidence type="ECO:0000259" key="5">
    <source>
        <dbReference type="PROSITE" id="PS01033"/>
    </source>
</evidence>
<dbReference type="Gene3D" id="1.10.490.10">
    <property type="entry name" value="Globins"/>
    <property type="match status" value="1"/>
</dbReference>
<organism evidence="6 7">
    <name type="scientific">Ridgeia piscesae</name>
    <name type="common">Tubeworm</name>
    <dbReference type="NCBI Taxonomy" id="27915"/>
    <lineage>
        <taxon>Eukaryota</taxon>
        <taxon>Metazoa</taxon>
        <taxon>Spiralia</taxon>
        <taxon>Lophotrochozoa</taxon>
        <taxon>Annelida</taxon>
        <taxon>Polychaeta</taxon>
        <taxon>Sedentaria</taxon>
        <taxon>Canalipalpata</taxon>
        <taxon>Sabellida</taxon>
        <taxon>Siboglinidae</taxon>
        <taxon>Ridgeia</taxon>
    </lineage>
</organism>
<evidence type="ECO:0000313" key="7">
    <source>
        <dbReference type="Proteomes" id="UP001209878"/>
    </source>
</evidence>
<gene>
    <name evidence="6" type="ORF">NP493_1571g02001</name>
</gene>
<dbReference type="GO" id="GO:0005344">
    <property type="term" value="F:oxygen carrier activity"/>
    <property type="evidence" value="ECO:0007669"/>
    <property type="project" value="UniProtKB-KW"/>
</dbReference>
<keyword evidence="4" id="KW-0813">Transport</keyword>
<dbReference type="Proteomes" id="UP001209878">
    <property type="component" value="Unassembled WGS sequence"/>
</dbReference>
<dbReference type="AlphaFoldDB" id="A0AAD9JYJ0"/>
<reference evidence="6" key="1">
    <citation type="journal article" date="2023" name="Mol. Biol. Evol.">
        <title>Third-Generation Sequencing Reveals the Adaptive Role of the Epigenome in Three Deep-Sea Polychaetes.</title>
        <authorList>
            <person name="Perez M."/>
            <person name="Aroh O."/>
            <person name="Sun Y."/>
            <person name="Lan Y."/>
            <person name="Juniper S.K."/>
            <person name="Young C.R."/>
            <person name="Angers B."/>
            <person name="Qian P.Y."/>
        </authorList>
    </citation>
    <scope>NUCLEOTIDE SEQUENCE</scope>
    <source>
        <strain evidence="6">R07B-5</strain>
    </source>
</reference>
<name>A0AAD9JYJ0_RIDPI</name>
<dbReference type="Pfam" id="PF00042">
    <property type="entry name" value="Globin"/>
    <property type="match status" value="1"/>
</dbReference>
<accession>A0AAD9JYJ0</accession>
<evidence type="ECO:0000256" key="4">
    <source>
        <dbReference type="RuleBase" id="RU000356"/>
    </source>
</evidence>
<evidence type="ECO:0000256" key="2">
    <source>
        <dbReference type="ARBA" id="ARBA00022723"/>
    </source>
</evidence>
<dbReference type="PANTHER" id="PTHR46458">
    <property type="entry name" value="BLR2807 PROTEIN"/>
    <property type="match status" value="1"/>
</dbReference>
<comment type="similarity">
    <text evidence="4">Belongs to the globin family.</text>
</comment>
<dbReference type="GO" id="GO:0019825">
    <property type="term" value="F:oxygen binding"/>
    <property type="evidence" value="ECO:0007669"/>
    <property type="project" value="InterPro"/>
</dbReference>
<dbReference type="EMBL" id="JAODUO010001572">
    <property type="protein sequence ID" value="KAK2161614.1"/>
    <property type="molecule type" value="Genomic_DNA"/>
</dbReference>
<keyword evidence="3" id="KW-0408">Iron</keyword>
<evidence type="ECO:0000313" key="6">
    <source>
        <dbReference type="EMBL" id="KAK2161614.1"/>
    </source>
</evidence>
<dbReference type="InterPro" id="IPR050532">
    <property type="entry name" value="Globin-like_OT"/>
</dbReference>
<dbReference type="InterPro" id="IPR012292">
    <property type="entry name" value="Globin/Proto"/>
</dbReference>
<keyword evidence="4" id="KW-0561">Oxygen transport</keyword>
<dbReference type="GO" id="GO:0020037">
    <property type="term" value="F:heme binding"/>
    <property type="evidence" value="ECO:0007669"/>
    <property type="project" value="InterPro"/>
</dbReference>
<evidence type="ECO:0000256" key="1">
    <source>
        <dbReference type="ARBA" id="ARBA00022617"/>
    </source>
</evidence>
<dbReference type="GO" id="GO:0046872">
    <property type="term" value="F:metal ion binding"/>
    <property type="evidence" value="ECO:0007669"/>
    <property type="project" value="UniProtKB-KW"/>
</dbReference>
<dbReference type="PANTHER" id="PTHR46458:SF5">
    <property type="entry name" value="GLOBIN FAMILY PROFILE DOMAIN-CONTAINING PROTEIN"/>
    <property type="match status" value="1"/>
</dbReference>
<keyword evidence="7" id="KW-1185">Reference proteome</keyword>
<dbReference type="InterPro" id="IPR000971">
    <property type="entry name" value="Globin"/>
</dbReference>
<feature type="domain" description="Globin" evidence="5">
    <location>
        <begin position="1"/>
        <end position="120"/>
    </location>
</feature>
<dbReference type="SUPFAM" id="SSF46458">
    <property type="entry name" value="Globin-like"/>
    <property type="match status" value="1"/>
</dbReference>
<evidence type="ECO:0000256" key="3">
    <source>
        <dbReference type="ARBA" id="ARBA00023004"/>
    </source>
</evidence>
<keyword evidence="2" id="KW-0479">Metal-binding</keyword>
<sequence length="134" mass="15511">MFEDNPTVKSTFEKFRTLDCNQELWENSVLMTHGLGVMSAIDEIISNLDDEDTVYELILEQGRSHVRFGDDLTSDIFWAIEKPFLAAVKQMFGSRYTPKLETLYTVTIHYIISLLTHGFSSKMEEQPRDVFFTS</sequence>
<protein>
    <recommendedName>
        <fullName evidence="5">Globin domain-containing protein</fullName>
    </recommendedName>
</protein>
<dbReference type="InterPro" id="IPR009050">
    <property type="entry name" value="Globin-like_sf"/>
</dbReference>
<comment type="caution">
    <text evidence="6">The sequence shown here is derived from an EMBL/GenBank/DDBJ whole genome shotgun (WGS) entry which is preliminary data.</text>
</comment>
<proteinExistence type="inferred from homology"/>
<keyword evidence="1 4" id="KW-0349">Heme</keyword>